<dbReference type="SUPFAM" id="SSF52540">
    <property type="entry name" value="P-loop containing nucleoside triphosphate hydrolases"/>
    <property type="match status" value="1"/>
</dbReference>
<dbReference type="EMBL" id="LDPH01000069">
    <property type="protein sequence ID" value="KLV14436.1"/>
    <property type="molecule type" value="Genomic_DNA"/>
</dbReference>
<dbReference type="Gene3D" id="3.40.50.300">
    <property type="entry name" value="P-loop containing nucleotide triphosphate hydrolases"/>
    <property type="match status" value="1"/>
</dbReference>
<evidence type="ECO:0000313" key="1">
    <source>
        <dbReference type="EMBL" id="KLV14436.1"/>
    </source>
</evidence>
<sequence>MLAGLLSPTKDSISYNGEKDYRKLIGFMPQHPSFFNWITPMEFLYFVGKLSAVHGYIQIYEMESCYTPK</sequence>
<evidence type="ECO:0000313" key="2">
    <source>
        <dbReference type="Proteomes" id="UP000036045"/>
    </source>
</evidence>
<name>A0A0J1HL20_NIACI</name>
<dbReference type="AlphaFoldDB" id="A0A0J1HL20"/>
<protein>
    <submittedName>
        <fullName evidence="1">Uncharacterized protein</fullName>
    </submittedName>
</protein>
<gene>
    <name evidence="1" type="ORF">ABW02_26030</name>
</gene>
<keyword evidence="2" id="KW-1185">Reference proteome</keyword>
<organism evidence="1 2">
    <name type="scientific">Niallia circulans</name>
    <name type="common">Bacillus circulans</name>
    <dbReference type="NCBI Taxonomy" id="1397"/>
    <lineage>
        <taxon>Bacteria</taxon>
        <taxon>Bacillati</taxon>
        <taxon>Bacillota</taxon>
        <taxon>Bacilli</taxon>
        <taxon>Bacillales</taxon>
        <taxon>Bacillaceae</taxon>
        <taxon>Niallia</taxon>
    </lineage>
</organism>
<proteinExistence type="predicted"/>
<reference evidence="1 2" key="1">
    <citation type="submission" date="2015-05" db="EMBL/GenBank/DDBJ databases">
        <title>Whole genome sequence and identification of bacterial endophytes from Costus igneus.</title>
        <authorList>
            <person name="Lee Y.P."/>
            <person name="Gan H.M."/>
            <person name="Eng W."/>
            <person name="Wheatley M.S."/>
            <person name="Caraballo A."/>
            <person name="Polter S."/>
            <person name="Savka M.A."/>
            <person name="Hudson A.O."/>
        </authorList>
    </citation>
    <scope>NUCLEOTIDE SEQUENCE [LARGE SCALE GENOMIC DNA]</scope>
    <source>
        <strain evidence="1 2">RIT379</strain>
    </source>
</reference>
<dbReference type="Proteomes" id="UP000036045">
    <property type="component" value="Unassembled WGS sequence"/>
</dbReference>
<accession>A0A0J1HL20</accession>
<dbReference type="PATRIC" id="fig|1397.4.peg.5031"/>
<comment type="caution">
    <text evidence="1">The sequence shown here is derived from an EMBL/GenBank/DDBJ whole genome shotgun (WGS) entry which is preliminary data.</text>
</comment>
<dbReference type="InterPro" id="IPR027417">
    <property type="entry name" value="P-loop_NTPase"/>
</dbReference>